<evidence type="ECO:0000256" key="1">
    <source>
        <dbReference type="SAM" id="SignalP"/>
    </source>
</evidence>
<dbReference type="AlphaFoldDB" id="A0A5M3XKN3"/>
<comment type="caution">
    <text evidence="2">The sequence shown here is derived from an EMBL/GenBank/DDBJ whole genome shotgun (WGS) entry which is preliminary data.</text>
</comment>
<dbReference type="EMBL" id="BLAF01000023">
    <property type="protein sequence ID" value="GES21432.1"/>
    <property type="molecule type" value="Genomic_DNA"/>
</dbReference>
<dbReference type="Proteomes" id="UP000377595">
    <property type="component" value="Unassembled WGS sequence"/>
</dbReference>
<gene>
    <name evidence="2" type="ORF">Aple_043280</name>
</gene>
<dbReference type="OrthoDB" id="3529639at2"/>
<name>A0A5M3XKN3_9ACTN</name>
<sequence length="187" mass="20719">MRFVTRVVAGIGSAALLVVAAPVASAQAAEALAAPVAWGPYASGDGKAKASGTVTVTEKVGKVGYWKRWWTWEKKCSWRDGDRVCKKVKVWHKKWAHKRVRFEVFTVDSTLVNHRSHARKFRCAWETFRVVKKNGDRVLRSAKACGGSAKLSFTVVNADRIWVDVSRGTFSEPKGEHSGWKAVHPAV</sequence>
<feature type="signal peptide" evidence="1">
    <location>
        <begin position="1"/>
        <end position="28"/>
    </location>
</feature>
<feature type="chain" id="PRO_5024319390" evidence="1">
    <location>
        <begin position="29"/>
        <end position="187"/>
    </location>
</feature>
<keyword evidence="1" id="KW-0732">Signal</keyword>
<accession>A0A5M3XKN3</accession>
<dbReference type="RefSeq" id="WP_155346423.1">
    <property type="nucleotide sequence ID" value="NZ_BAAAHM010000019.1"/>
</dbReference>
<reference evidence="2 3" key="1">
    <citation type="submission" date="2019-10" db="EMBL/GenBank/DDBJ databases">
        <title>Whole genome shotgun sequence of Acrocarpospora pleiomorpha NBRC 16267.</title>
        <authorList>
            <person name="Ichikawa N."/>
            <person name="Kimura A."/>
            <person name="Kitahashi Y."/>
            <person name="Komaki H."/>
            <person name="Oguchi A."/>
        </authorList>
    </citation>
    <scope>NUCLEOTIDE SEQUENCE [LARGE SCALE GENOMIC DNA]</scope>
    <source>
        <strain evidence="2 3">NBRC 16267</strain>
    </source>
</reference>
<evidence type="ECO:0000313" key="3">
    <source>
        <dbReference type="Proteomes" id="UP000377595"/>
    </source>
</evidence>
<organism evidence="2 3">
    <name type="scientific">Acrocarpospora pleiomorpha</name>
    <dbReference type="NCBI Taxonomy" id="90975"/>
    <lineage>
        <taxon>Bacteria</taxon>
        <taxon>Bacillati</taxon>
        <taxon>Actinomycetota</taxon>
        <taxon>Actinomycetes</taxon>
        <taxon>Streptosporangiales</taxon>
        <taxon>Streptosporangiaceae</taxon>
        <taxon>Acrocarpospora</taxon>
    </lineage>
</organism>
<protein>
    <submittedName>
        <fullName evidence="2">Uncharacterized protein</fullName>
    </submittedName>
</protein>
<evidence type="ECO:0000313" key="2">
    <source>
        <dbReference type="EMBL" id="GES21432.1"/>
    </source>
</evidence>
<proteinExistence type="predicted"/>
<keyword evidence="3" id="KW-1185">Reference proteome</keyword>